<dbReference type="EC" id="1.5.1.34" evidence="5"/>
<keyword evidence="6" id="KW-1185">Reference proteome</keyword>
<dbReference type="Pfam" id="PF00881">
    <property type="entry name" value="Nitroreductase"/>
    <property type="match status" value="1"/>
</dbReference>
<proteinExistence type="inferred from homology"/>
<dbReference type="PANTHER" id="PTHR43673:SF10">
    <property type="entry name" value="NADH DEHYDROGENASE_NAD(P)H NITROREDUCTASE XCC3605-RELATED"/>
    <property type="match status" value="1"/>
</dbReference>
<dbReference type="InterPro" id="IPR033878">
    <property type="entry name" value="NfsB-like"/>
</dbReference>
<dbReference type="Gene3D" id="3.40.109.10">
    <property type="entry name" value="NADH Oxidase"/>
    <property type="match status" value="1"/>
</dbReference>
<organism evidence="5 6">
    <name type="scientific">Hirschia litorea</name>
    <dbReference type="NCBI Taxonomy" id="1199156"/>
    <lineage>
        <taxon>Bacteria</taxon>
        <taxon>Pseudomonadati</taxon>
        <taxon>Pseudomonadota</taxon>
        <taxon>Alphaproteobacteria</taxon>
        <taxon>Hyphomonadales</taxon>
        <taxon>Hyphomonadaceae</taxon>
        <taxon>Hirschia</taxon>
    </lineage>
</organism>
<feature type="domain" description="Nitroreductase" evidence="4">
    <location>
        <begin position="11"/>
        <end position="195"/>
    </location>
</feature>
<evidence type="ECO:0000256" key="3">
    <source>
        <dbReference type="ARBA" id="ARBA00023002"/>
    </source>
</evidence>
<reference evidence="6" key="1">
    <citation type="journal article" date="2019" name="Int. J. Syst. Evol. Microbiol.">
        <title>The Global Catalogue of Microorganisms (GCM) 10K type strain sequencing project: providing services to taxonomists for standard genome sequencing and annotation.</title>
        <authorList>
            <consortium name="The Broad Institute Genomics Platform"/>
            <consortium name="The Broad Institute Genome Sequencing Center for Infectious Disease"/>
            <person name="Wu L."/>
            <person name="Ma J."/>
        </authorList>
    </citation>
    <scope>NUCLEOTIDE SEQUENCE [LARGE SCALE GENOMIC DNA]</scope>
    <source>
        <strain evidence="6">CCUG 51308</strain>
    </source>
</reference>
<dbReference type="CDD" id="cd02149">
    <property type="entry name" value="NfsB-like"/>
    <property type="match status" value="1"/>
</dbReference>
<dbReference type="SUPFAM" id="SSF55469">
    <property type="entry name" value="FMN-dependent nitroreductase-like"/>
    <property type="match status" value="1"/>
</dbReference>
<evidence type="ECO:0000313" key="6">
    <source>
        <dbReference type="Proteomes" id="UP001596492"/>
    </source>
</evidence>
<dbReference type="RefSeq" id="WP_382166216.1">
    <property type="nucleotide sequence ID" value="NZ_JBHTBR010000002.1"/>
</dbReference>
<gene>
    <name evidence="5" type="primary">nfsB</name>
    <name evidence="5" type="ORF">ACFQS8_05265</name>
</gene>
<accession>A0ABW2IJI8</accession>
<keyword evidence="3 5" id="KW-0560">Oxidoreductase</keyword>
<dbReference type="EMBL" id="JBHTBR010000002">
    <property type="protein sequence ID" value="MFC7291015.1"/>
    <property type="molecule type" value="Genomic_DNA"/>
</dbReference>
<evidence type="ECO:0000256" key="1">
    <source>
        <dbReference type="ARBA" id="ARBA00007118"/>
    </source>
</evidence>
<comment type="similarity">
    <text evidence="1">Belongs to the nitroreductase family.</text>
</comment>
<evidence type="ECO:0000259" key="4">
    <source>
        <dbReference type="Pfam" id="PF00881"/>
    </source>
</evidence>
<comment type="caution">
    <text evidence="5">The sequence shown here is derived from an EMBL/GenBank/DDBJ whole genome shotgun (WGS) entry which is preliminary data.</text>
</comment>
<dbReference type="InterPro" id="IPR000415">
    <property type="entry name" value="Nitroreductase-like"/>
</dbReference>
<dbReference type="NCBIfam" id="NF008275">
    <property type="entry name" value="PRK11053.1"/>
    <property type="match status" value="1"/>
</dbReference>
<sequence>MENDITYYAHKRHTTKAYDPNKKIPAETVEKLKDLLRISPSSVNAQPWHFIMASTQAGKERVTAGTDEKYPFNSPSIRNASHVVVFASLLHADDAYLEKLLEQEDKDGRYPSPVNKEQMDGGRRLFLGLNQTSPEAEANWFARQTYLNIGQFLLGAAALGLDATPMEGVDVDALDKEFGLTEKGYGALAVVTVGYSDPTHDYNASLPKSRLPISDILTEI</sequence>
<name>A0ABW2IJI8_9PROT</name>
<dbReference type="GO" id="GO:0004155">
    <property type="term" value="F:6,7-dihydropteridine reductase activity"/>
    <property type="evidence" value="ECO:0007669"/>
    <property type="project" value="UniProtKB-EC"/>
</dbReference>
<evidence type="ECO:0000313" key="5">
    <source>
        <dbReference type="EMBL" id="MFC7291015.1"/>
    </source>
</evidence>
<dbReference type="Proteomes" id="UP001596492">
    <property type="component" value="Unassembled WGS sequence"/>
</dbReference>
<protein>
    <submittedName>
        <fullName evidence="5">Oxygen-insensitive NAD(P)H nitroreductase</fullName>
        <ecNumber evidence="5">1.5.1.34</ecNumber>
    </submittedName>
</protein>
<dbReference type="InterPro" id="IPR029479">
    <property type="entry name" value="Nitroreductase"/>
</dbReference>
<dbReference type="PANTHER" id="PTHR43673">
    <property type="entry name" value="NAD(P)H NITROREDUCTASE YDGI-RELATED"/>
    <property type="match status" value="1"/>
</dbReference>
<keyword evidence="2" id="KW-0521">NADP</keyword>
<evidence type="ECO:0000256" key="2">
    <source>
        <dbReference type="ARBA" id="ARBA00022857"/>
    </source>
</evidence>